<dbReference type="OrthoDB" id="284292at2759"/>
<evidence type="ECO:0000256" key="1">
    <source>
        <dbReference type="ARBA" id="ARBA00023186"/>
    </source>
</evidence>
<accession>A0A835LVY2</accession>
<keyword evidence="2" id="KW-0812">Transmembrane</keyword>
<dbReference type="PANTHER" id="PTHR12469:SF2">
    <property type="entry name" value="SUCCINATE DEHYDROGENASE ASSEMBLY FACTOR 2, MITOCHONDRIAL"/>
    <property type="match status" value="1"/>
</dbReference>
<dbReference type="Proteomes" id="UP000631114">
    <property type="component" value="Unassembled WGS sequence"/>
</dbReference>
<reference evidence="3 4" key="1">
    <citation type="submission" date="2020-10" db="EMBL/GenBank/DDBJ databases">
        <title>The Coptis chinensis genome and diversification of protoberbering-type alkaloids.</title>
        <authorList>
            <person name="Wang B."/>
            <person name="Shu S."/>
            <person name="Song C."/>
            <person name="Liu Y."/>
        </authorList>
    </citation>
    <scope>NUCLEOTIDE SEQUENCE [LARGE SCALE GENOMIC DNA]</scope>
    <source>
        <strain evidence="3">HL-2020</strain>
        <tissue evidence="3">Leaf</tissue>
    </source>
</reference>
<organism evidence="3 4">
    <name type="scientific">Coptis chinensis</name>
    <dbReference type="NCBI Taxonomy" id="261450"/>
    <lineage>
        <taxon>Eukaryota</taxon>
        <taxon>Viridiplantae</taxon>
        <taxon>Streptophyta</taxon>
        <taxon>Embryophyta</taxon>
        <taxon>Tracheophyta</taxon>
        <taxon>Spermatophyta</taxon>
        <taxon>Magnoliopsida</taxon>
        <taxon>Ranunculales</taxon>
        <taxon>Ranunculaceae</taxon>
        <taxon>Coptidoideae</taxon>
        <taxon>Coptis</taxon>
    </lineage>
</organism>
<protein>
    <recommendedName>
        <fullName evidence="5">Succinate dehydrogenase assembly factor 2, mitochondrial</fullName>
    </recommendedName>
</protein>
<dbReference type="EMBL" id="JADFTS010000005">
    <property type="protein sequence ID" value="KAF9605229.1"/>
    <property type="molecule type" value="Genomic_DNA"/>
</dbReference>
<dbReference type="AlphaFoldDB" id="A0A835LVY2"/>
<dbReference type="GO" id="GO:0006099">
    <property type="term" value="P:tricarboxylic acid cycle"/>
    <property type="evidence" value="ECO:0007669"/>
    <property type="project" value="TreeGrafter"/>
</dbReference>
<sequence>MAMMMMMMMIRRALISNPRIPLSRFSSGGTSQSFDIDLSNEETKRKTLNRLLYRSRQRGYLELDLVLGNWVEEHVSSMDESGIKALVHVLDLVSIILFLLFNLLYQGTCINGSYIGPPSCTICTAYMGTL</sequence>
<keyword evidence="2" id="KW-1133">Transmembrane helix</keyword>
<feature type="transmembrane region" description="Helical" evidence="2">
    <location>
        <begin position="85"/>
        <end position="105"/>
    </location>
</feature>
<dbReference type="GO" id="GO:0006121">
    <property type="term" value="P:mitochondrial electron transport, succinate to ubiquinone"/>
    <property type="evidence" value="ECO:0007669"/>
    <property type="project" value="TreeGrafter"/>
</dbReference>
<gene>
    <name evidence="3" type="ORF">IFM89_014626</name>
</gene>
<dbReference type="GO" id="GO:0034553">
    <property type="term" value="P:mitochondrial respiratory chain complex II assembly"/>
    <property type="evidence" value="ECO:0007669"/>
    <property type="project" value="TreeGrafter"/>
</dbReference>
<keyword evidence="1" id="KW-0143">Chaperone</keyword>
<dbReference type="Pfam" id="PF03937">
    <property type="entry name" value="Sdh5"/>
    <property type="match status" value="1"/>
</dbReference>
<evidence type="ECO:0008006" key="5">
    <source>
        <dbReference type="Google" id="ProtNLM"/>
    </source>
</evidence>
<evidence type="ECO:0000256" key="2">
    <source>
        <dbReference type="SAM" id="Phobius"/>
    </source>
</evidence>
<keyword evidence="2" id="KW-0472">Membrane</keyword>
<dbReference type="PANTHER" id="PTHR12469">
    <property type="entry name" value="PROTEIN EMI5 HOMOLOG, MITOCHONDRIAL"/>
    <property type="match status" value="1"/>
</dbReference>
<evidence type="ECO:0000313" key="4">
    <source>
        <dbReference type="Proteomes" id="UP000631114"/>
    </source>
</evidence>
<comment type="caution">
    <text evidence="3">The sequence shown here is derived from an EMBL/GenBank/DDBJ whole genome shotgun (WGS) entry which is preliminary data.</text>
</comment>
<proteinExistence type="predicted"/>
<name>A0A835LVY2_9MAGN</name>
<dbReference type="GO" id="GO:0005739">
    <property type="term" value="C:mitochondrion"/>
    <property type="evidence" value="ECO:0007669"/>
    <property type="project" value="TreeGrafter"/>
</dbReference>
<dbReference type="SUPFAM" id="SSF109910">
    <property type="entry name" value="YgfY-like"/>
    <property type="match status" value="1"/>
</dbReference>
<dbReference type="InterPro" id="IPR005631">
    <property type="entry name" value="SDH"/>
</dbReference>
<dbReference type="Gene3D" id="1.10.150.250">
    <property type="entry name" value="Flavinator of succinate dehydrogenase"/>
    <property type="match status" value="1"/>
</dbReference>
<evidence type="ECO:0000313" key="3">
    <source>
        <dbReference type="EMBL" id="KAF9605229.1"/>
    </source>
</evidence>
<dbReference type="InterPro" id="IPR036714">
    <property type="entry name" value="SDH_sf"/>
</dbReference>
<keyword evidence="4" id="KW-1185">Reference proteome</keyword>